<evidence type="ECO:0000313" key="2">
    <source>
        <dbReference type="EMBL" id="STV08724.1"/>
    </source>
</evidence>
<proteinExistence type="predicted"/>
<organism evidence="2 3">
    <name type="scientific">Klebsiella pneumoniae</name>
    <dbReference type="NCBI Taxonomy" id="573"/>
    <lineage>
        <taxon>Bacteria</taxon>
        <taxon>Pseudomonadati</taxon>
        <taxon>Pseudomonadota</taxon>
        <taxon>Gammaproteobacteria</taxon>
        <taxon>Enterobacterales</taxon>
        <taxon>Enterobacteriaceae</taxon>
        <taxon>Klebsiella/Raoultella group</taxon>
        <taxon>Klebsiella</taxon>
        <taxon>Klebsiella pneumoniae complex</taxon>
    </lineage>
</organism>
<evidence type="ECO:0000256" key="1">
    <source>
        <dbReference type="SAM" id="MobiDB-lite"/>
    </source>
</evidence>
<gene>
    <name evidence="2" type="ORF">NCTC5053_02243</name>
</gene>
<dbReference type="AlphaFoldDB" id="A0A378AGV9"/>
<protein>
    <submittedName>
        <fullName evidence="2">Uncharacterized protein</fullName>
    </submittedName>
</protein>
<name>A0A378AGV9_KLEPN</name>
<accession>A0A378AGV9</accession>
<sequence length="191" mass="21454">MGFVLKAADVKLVANGDVVGAVEHQIVIGNLRRQRRLIQQGIERTRRTCGLMRASASRAESTFGWPRVASLCSVWRCRLESETVSKSSRVSCPTRRRPDTARRRSRARRGRPPARERLLTAPGRQNQNRARRSAGYSAASLHRSAQRSLQPPKQVTEGFDLDPFACFNMAALTSSTIKQLPRLKELKMCEP</sequence>
<evidence type="ECO:0000313" key="3">
    <source>
        <dbReference type="Proteomes" id="UP000254387"/>
    </source>
</evidence>
<feature type="region of interest" description="Disordered" evidence="1">
    <location>
        <begin position="87"/>
        <end position="154"/>
    </location>
</feature>
<feature type="compositionally biased region" description="Basic residues" evidence="1">
    <location>
        <begin position="103"/>
        <end position="112"/>
    </location>
</feature>
<dbReference type="Proteomes" id="UP000254387">
    <property type="component" value="Unassembled WGS sequence"/>
</dbReference>
<dbReference type="EMBL" id="UGMN01000004">
    <property type="protein sequence ID" value="STV08724.1"/>
    <property type="molecule type" value="Genomic_DNA"/>
</dbReference>
<reference evidence="2 3" key="1">
    <citation type="submission" date="2018-06" db="EMBL/GenBank/DDBJ databases">
        <authorList>
            <consortium name="Pathogen Informatics"/>
            <person name="Doyle S."/>
        </authorList>
    </citation>
    <scope>NUCLEOTIDE SEQUENCE [LARGE SCALE GENOMIC DNA]</scope>
    <source>
        <strain evidence="2 3">NCTC5053</strain>
    </source>
</reference>